<dbReference type="InterPro" id="IPR029039">
    <property type="entry name" value="Flavoprotein-like_sf"/>
</dbReference>
<dbReference type="SUPFAM" id="SSF52218">
    <property type="entry name" value="Flavoproteins"/>
    <property type="match status" value="1"/>
</dbReference>
<protein>
    <submittedName>
        <fullName evidence="2">Putative NADPH-dependent FMN reductase</fullName>
    </submittedName>
</protein>
<name>A0A212L593_9HYPH</name>
<dbReference type="AlphaFoldDB" id="A0A212L593"/>
<dbReference type="Pfam" id="PF03358">
    <property type="entry name" value="FMN_red"/>
    <property type="match status" value="1"/>
</dbReference>
<dbReference type="GO" id="GO:0016491">
    <property type="term" value="F:oxidoreductase activity"/>
    <property type="evidence" value="ECO:0007669"/>
    <property type="project" value="InterPro"/>
</dbReference>
<dbReference type="PANTHER" id="PTHR30543:SF21">
    <property type="entry name" value="NAD(P)H-DEPENDENT FMN REDUCTASE LOT6"/>
    <property type="match status" value="1"/>
</dbReference>
<proteinExistence type="predicted"/>
<gene>
    <name evidence="2" type="ORF">KL86PLE_100692</name>
</gene>
<reference evidence="2" key="1">
    <citation type="submission" date="2016-08" db="EMBL/GenBank/DDBJ databases">
        <authorList>
            <person name="Seilhamer J.J."/>
        </authorList>
    </citation>
    <scope>NUCLEOTIDE SEQUENCE</scope>
    <source>
        <strain evidence="2">86</strain>
    </source>
</reference>
<dbReference type="GO" id="GO:0005829">
    <property type="term" value="C:cytosol"/>
    <property type="evidence" value="ECO:0007669"/>
    <property type="project" value="TreeGrafter"/>
</dbReference>
<dbReference type="RefSeq" id="WP_288199346.1">
    <property type="nucleotide sequence ID" value="NZ_LT608334.1"/>
</dbReference>
<sequence>MAYDVAVLVGSLRKGSFSRAVADNLATLAADKLTLRSVEIGELPLYNPDLDDDTPPAAWAKFRGEVVGADAVLFVTPEYNRSIPGLLKNALDVGSRPYGKSVWKGKPAAIVSVSPGLLGAFGANHHLRQPLVFLDMPVMQQPEAYVSKVGDLLDQDGKLANADTRSFLAGFLAAFATWIGKHK</sequence>
<dbReference type="Gene3D" id="3.40.50.360">
    <property type="match status" value="1"/>
</dbReference>
<dbReference type="GO" id="GO:0010181">
    <property type="term" value="F:FMN binding"/>
    <property type="evidence" value="ECO:0007669"/>
    <property type="project" value="TreeGrafter"/>
</dbReference>
<dbReference type="PANTHER" id="PTHR30543">
    <property type="entry name" value="CHROMATE REDUCTASE"/>
    <property type="match status" value="1"/>
</dbReference>
<organism evidence="2">
    <name type="scientific">uncultured Pleomorphomonas sp</name>
    <dbReference type="NCBI Taxonomy" id="442121"/>
    <lineage>
        <taxon>Bacteria</taxon>
        <taxon>Pseudomonadati</taxon>
        <taxon>Pseudomonadota</taxon>
        <taxon>Alphaproteobacteria</taxon>
        <taxon>Hyphomicrobiales</taxon>
        <taxon>Pleomorphomonadaceae</taxon>
        <taxon>Pleomorphomonas</taxon>
        <taxon>environmental samples</taxon>
    </lineage>
</organism>
<dbReference type="InterPro" id="IPR050712">
    <property type="entry name" value="NAD(P)H-dep_reductase"/>
</dbReference>
<feature type="domain" description="NADPH-dependent FMN reductase-like" evidence="1">
    <location>
        <begin position="5"/>
        <end position="148"/>
    </location>
</feature>
<evidence type="ECO:0000313" key="2">
    <source>
        <dbReference type="EMBL" id="SCM72744.1"/>
    </source>
</evidence>
<accession>A0A212L593</accession>
<dbReference type="InterPro" id="IPR005025">
    <property type="entry name" value="FMN_Rdtase-like_dom"/>
</dbReference>
<evidence type="ECO:0000259" key="1">
    <source>
        <dbReference type="Pfam" id="PF03358"/>
    </source>
</evidence>
<dbReference type="EMBL" id="FMJD01000002">
    <property type="protein sequence ID" value="SCM72744.1"/>
    <property type="molecule type" value="Genomic_DNA"/>
</dbReference>